<dbReference type="Gene3D" id="3.10.20.90">
    <property type="entry name" value="Phosphatidylinositol 3-kinase Catalytic Subunit, Chain A, domain 1"/>
    <property type="match status" value="1"/>
</dbReference>
<comment type="caution">
    <text evidence="2">The sequence shown here is derived from an EMBL/GenBank/DDBJ whole genome shotgun (WGS) entry which is preliminary data.</text>
</comment>
<accession>A0AAW1SKK4</accession>
<gene>
    <name evidence="2" type="ORF">WJX81_000445</name>
</gene>
<evidence type="ECO:0008006" key="4">
    <source>
        <dbReference type="Google" id="ProtNLM"/>
    </source>
</evidence>
<comment type="similarity">
    <text evidence="1">Belongs to the BolA/IbaG family.</text>
</comment>
<dbReference type="AlphaFoldDB" id="A0AAW1SKK4"/>
<dbReference type="PANTHER" id="PTHR46230">
    <property type="match status" value="1"/>
</dbReference>
<keyword evidence="3" id="KW-1185">Reference proteome</keyword>
<evidence type="ECO:0000256" key="1">
    <source>
        <dbReference type="RuleBase" id="RU003860"/>
    </source>
</evidence>
<sequence length="119" mass="12788">MSKGTLMHRRQCCTRAIQVSGPGEAPQPQADPLTGQITTELMDSMRAKIEEALGATSVAVTDVSGDGRHVAIDVVSPRFEGLGSMKRQQLVYKAIWLELQDAVHAVDAMTVKTPQEAGL</sequence>
<evidence type="ECO:0000313" key="3">
    <source>
        <dbReference type="Proteomes" id="UP001445335"/>
    </source>
</evidence>
<proteinExistence type="inferred from homology"/>
<evidence type="ECO:0000313" key="2">
    <source>
        <dbReference type="EMBL" id="KAK9846270.1"/>
    </source>
</evidence>
<dbReference type="EMBL" id="JALJOU010000001">
    <property type="protein sequence ID" value="KAK9846270.1"/>
    <property type="molecule type" value="Genomic_DNA"/>
</dbReference>
<dbReference type="SUPFAM" id="SSF82657">
    <property type="entry name" value="BolA-like"/>
    <property type="match status" value="1"/>
</dbReference>
<name>A0AAW1SKK4_9CHLO</name>
<dbReference type="Pfam" id="PF01722">
    <property type="entry name" value="BolA"/>
    <property type="match status" value="1"/>
</dbReference>
<dbReference type="InterPro" id="IPR002634">
    <property type="entry name" value="BolA"/>
</dbReference>
<dbReference type="Proteomes" id="UP001445335">
    <property type="component" value="Unassembled WGS sequence"/>
</dbReference>
<reference evidence="2 3" key="1">
    <citation type="journal article" date="2024" name="Nat. Commun.">
        <title>Phylogenomics reveals the evolutionary origins of lichenization in chlorophyte algae.</title>
        <authorList>
            <person name="Puginier C."/>
            <person name="Libourel C."/>
            <person name="Otte J."/>
            <person name="Skaloud P."/>
            <person name="Haon M."/>
            <person name="Grisel S."/>
            <person name="Petersen M."/>
            <person name="Berrin J.G."/>
            <person name="Delaux P.M."/>
            <person name="Dal Grande F."/>
            <person name="Keller J."/>
        </authorList>
    </citation>
    <scope>NUCLEOTIDE SEQUENCE [LARGE SCALE GENOMIC DNA]</scope>
    <source>
        <strain evidence="2 3">SAG 245.80</strain>
    </source>
</reference>
<dbReference type="InterPro" id="IPR036065">
    <property type="entry name" value="BolA-like_sf"/>
</dbReference>
<dbReference type="PANTHER" id="PTHR46230:SF4">
    <property type="entry name" value="PROTEIN BOLA4, CHLOROPLASTIC_MITOCHONDRIAL"/>
    <property type="match status" value="1"/>
</dbReference>
<organism evidence="2 3">
    <name type="scientific">Elliptochloris bilobata</name>
    <dbReference type="NCBI Taxonomy" id="381761"/>
    <lineage>
        <taxon>Eukaryota</taxon>
        <taxon>Viridiplantae</taxon>
        <taxon>Chlorophyta</taxon>
        <taxon>core chlorophytes</taxon>
        <taxon>Trebouxiophyceae</taxon>
        <taxon>Trebouxiophyceae incertae sedis</taxon>
        <taxon>Elliptochloris clade</taxon>
        <taxon>Elliptochloris</taxon>
    </lineage>
</organism>
<protein>
    <recommendedName>
        <fullName evidence="4">BolA-like protein</fullName>
    </recommendedName>
</protein>
<dbReference type="GO" id="GO:0016226">
    <property type="term" value="P:iron-sulfur cluster assembly"/>
    <property type="evidence" value="ECO:0007669"/>
    <property type="project" value="TreeGrafter"/>
</dbReference>